<feature type="signal peptide" evidence="1">
    <location>
        <begin position="1"/>
        <end position="21"/>
    </location>
</feature>
<gene>
    <name evidence="3" type="ORF">Q7C36_018832</name>
</gene>
<accession>A0AA88LVG4</accession>
<sequence>MIWRTALLYTQLCIVLSVVSRDLTTDEKTQIVDLLNQYRSSVNPGAANIQRMLWHDKISEVAAAYAAECIWDHNPKIKGILGESIYMTLGPLTVSHPFSVWFDQNVNYNFYLNDCINGKPCGDYTQMVWANTTFVGCAAQYCPSVSKFDAENATMLVCNYYPPGSIKGQSPYQQGRPCTACPEGTHRCLNNYCDRGTDVPVVLTDAALALLRNTTAYSGGFTKPSSVPLLLAGLTVLYFFIPGTFTEC</sequence>
<dbReference type="EMBL" id="JAVHJS010000020">
    <property type="protein sequence ID" value="KAK2824905.1"/>
    <property type="molecule type" value="Genomic_DNA"/>
</dbReference>
<keyword evidence="1" id="KW-0732">Signal</keyword>
<dbReference type="PANTHER" id="PTHR10334">
    <property type="entry name" value="CYSTEINE-RICH SECRETORY PROTEIN-RELATED"/>
    <property type="match status" value="1"/>
</dbReference>
<dbReference type="Pfam" id="PF00188">
    <property type="entry name" value="CAP"/>
    <property type="match status" value="1"/>
</dbReference>
<comment type="caution">
    <text evidence="3">The sequence shown here is derived from an EMBL/GenBank/DDBJ whole genome shotgun (WGS) entry which is preliminary data.</text>
</comment>
<dbReference type="Gene3D" id="3.40.33.10">
    <property type="entry name" value="CAP"/>
    <property type="match status" value="1"/>
</dbReference>
<evidence type="ECO:0000256" key="1">
    <source>
        <dbReference type="SAM" id="SignalP"/>
    </source>
</evidence>
<organism evidence="3 4">
    <name type="scientific">Tachysurus vachellii</name>
    <name type="common">Darkbarbel catfish</name>
    <name type="synonym">Pelteobagrus vachellii</name>
    <dbReference type="NCBI Taxonomy" id="175792"/>
    <lineage>
        <taxon>Eukaryota</taxon>
        <taxon>Metazoa</taxon>
        <taxon>Chordata</taxon>
        <taxon>Craniata</taxon>
        <taxon>Vertebrata</taxon>
        <taxon>Euteleostomi</taxon>
        <taxon>Actinopterygii</taxon>
        <taxon>Neopterygii</taxon>
        <taxon>Teleostei</taxon>
        <taxon>Ostariophysi</taxon>
        <taxon>Siluriformes</taxon>
        <taxon>Bagridae</taxon>
        <taxon>Tachysurus</taxon>
    </lineage>
</organism>
<evidence type="ECO:0000313" key="3">
    <source>
        <dbReference type="EMBL" id="KAK2824905.1"/>
    </source>
</evidence>
<protein>
    <recommendedName>
        <fullName evidence="2">SCP domain-containing protein</fullName>
    </recommendedName>
</protein>
<name>A0AA88LVG4_TACVA</name>
<dbReference type="PRINTS" id="PR00837">
    <property type="entry name" value="V5TPXLIKE"/>
</dbReference>
<keyword evidence="4" id="KW-1185">Reference proteome</keyword>
<dbReference type="SMART" id="SM00198">
    <property type="entry name" value="SCP"/>
    <property type="match status" value="1"/>
</dbReference>
<dbReference type="AlphaFoldDB" id="A0AA88LVG4"/>
<dbReference type="Proteomes" id="UP001187315">
    <property type="component" value="Unassembled WGS sequence"/>
</dbReference>
<reference evidence="3" key="1">
    <citation type="submission" date="2023-08" db="EMBL/GenBank/DDBJ databases">
        <title>Pelteobagrus vachellii genome.</title>
        <authorList>
            <person name="Liu H."/>
        </authorList>
    </citation>
    <scope>NUCLEOTIDE SEQUENCE</scope>
    <source>
        <strain evidence="3">PRFRI_2022a</strain>
        <tissue evidence="3">Muscle</tissue>
    </source>
</reference>
<dbReference type="InterPro" id="IPR035940">
    <property type="entry name" value="CAP_sf"/>
</dbReference>
<evidence type="ECO:0000313" key="4">
    <source>
        <dbReference type="Proteomes" id="UP001187315"/>
    </source>
</evidence>
<dbReference type="InterPro" id="IPR001283">
    <property type="entry name" value="CRISP-related"/>
</dbReference>
<feature type="domain" description="SCP" evidence="2">
    <location>
        <begin position="26"/>
        <end position="168"/>
    </location>
</feature>
<feature type="chain" id="PRO_5041722962" description="SCP domain-containing protein" evidence="1">
    <location>
        <begin position="22"/>
        <end position="248"/>
    </location>
</feature>
<proteinExistence type="predicted"/>
<dbReference type="InterPro" id="IPR014044">
    <property type="entry name" value="CAP_dom"/>
</dbReference>
<evidence type="ECO:0000259" key="2">
    <source>
        <dbReference type="SMART" id="SM00198"/>
    </source>
</evidence>
<dbReference type="SUPFAM" id="SSF55797">
    <property type="entry name" value="PR-1-like"/>
    <property type="match status" value="1"/>
</dbReference>